<keyword evidence="1" id="KW-0732">Signal</keyword>
<name>A0A6N8FQI1_9BACI</name>
<accession>A0A6N8FQI1</accession>
<sequence length="606" mass="66071">MRRMKKILIVLAAVILVLPSFLATASTNDSNSEEVDPKKDGEVSSKDEVVYATLSATGEGQEIYVVNTLDVEKEGKIVDYGSYTSLKNLTDLSEIEQVEDKVQFTAPKGKFYYQGNMNDEPLPWDISITYFLDGEEISPEDLAGKDGHVQIRIETSANEDVNRVFFENYLLQIALTLDSTIYNNIKTEDGMVANAGKNKQVTFTVMPENEEELVVEADVEGFELEGIEISGVPSSMSIESPDIGEMTGDMKSLTDAISDLNNGVAELNDGVSELNNGVADLEEGSKQYQNGISDLDDASTDLVNGSKDIEQALETISDSLGNSEGMDLSELGQLADGLTQLSNGLKETSEGLTLLKDNYANAYRALDGAMEDIPAYNISEEEIQKLYSSGADQRVVDQLVDTYVKAQTAKGTYAQVKGGFDAVDVTLEEVIGALNEMATNLDSMANGLSSSLEGMDAAGDFAQLQEGLATLSSNYKEFHAGLVDYTGGVNQLSNSYQELHSGIEELSVGTNELDTGVGELYDGTSELHESTSDLPDQMTEEIDEMMADYDKSDFEAVSFVSTENEKINSVQFVFKTKSIMYEEPETTEEPVEEAKGFWARLKDLFS</sequence>
<gene>
    <name evidence="2" type="ORF">GMD78_18205</name>
</gene>
<dbReference type="Proteomes" id="UP000469125">
    <property type="component" value="Unassembled WGS sequence"/>
</dbReference>
<organism evidence="2 3">
    <name type="scientific">Ornithinibacillus caprae</name>
    <dbReference type="NCBI Taxonomy" id="2678566"/>
    <lineage>
        <taxon>Bacteria</taxon>
        <taxon>Bacillati</taxon>
        <taxon>Bacillota</taxon>
        <taxon>Bacilli</taxon>
        <taxon>Bacillales</taxon>
        <taxon>Bacillaceae</taxon>
        <taxon>Ornithinibacillus</taxon>
    </lineage>
</organism>
<evidence type="ECO:0000256" key="1">
    <source>
        <dbReference type="SAM" id="SignalP"/>
    </source>
</evidence>
<feature type="signal peptide" evidence="1">
    <location>
        <begin position="1"/>
        <end position="25"/>
    </location>
</feature>
<dbReference type="AlphaFoldDB" id="A0A6N8FQI1"/>
<dbReference type="NCBIfam" id="TIGR03057">
    <property type="entry name" value="xxxLxxG_by_4"/>
    <property type="match status" value="3"/>
</dbReference>
<dbReference type="EMBL" id="WOCA01000020">
    <property type="protein sequence ID" value="MUK90309.1"/>
    <property type="molecule type" value="Genomic_DNA"/>
</dbReference>
<protein>
    <submittedName>
        <fullName evidence="2">YhgE/Pip domain-containing protein</fullName>
    </submittedName>
</protein>
<feature type="chain" id="PRO_5026801325" evidence="1">
    <location>
        <begin position="26"/>
        <end position="606"/>
    </location>
</feature>
<dbReference type="InterPro" id="IPR023908">
    <property type="entry name" value="xxxLxxG_rpt"/>
</dbReference>
<evidence type="ECO:0000313" key="2">
    <source>
        <dbReference type="EMBL" id="MUK90309.1"/>
    </source>
</evidence>
<dbReference type="RefSeq" id="WP_155670986.1">
    <property type="nucleotide sequence ID" value="NZ_WOCA01000020.1"/>
</dbReference>
<dbReference type="Gene3D" id="1.10.287.950">
    <property type="entry name" value="Methyl-accepting chemotaxis protein"/>
    <property type="match status" value="2"/>
</dbReference>
<evidence type="ECO:0000313" key="3">
    <source>
        <dbReference type="Proteomes" id="UP000469125"/>
    </source>
</evidence>
<proteinExistence type="predicted"/>
<comment type="caution">
    <text evidence="2">The sequence shown here is derived from an EMBL/GenBank/DDBJ whole genome shotgun (WGS) entry which is preliminary data.</text>
</comment>
<keyword evidence="3" id="KW-1185">Reference proteome</keyword>
<reference evidence="2 3" key="1">
    <citation type="submission" date="2019-11" db="EMBL/GenBank/DDBJ databases">
        <authorList>
            <person name="Li X."/>
        </authorList>
    </citation>
    <scope>NUCLEOTIDE SEQUENCE [LARGE SCALE GENOMIC DNA]</scope>
    <source>
        <strain evidence="2 3">L9</strain>
    </source>
</reference>